<proteinExistence type="predicted"/>
<protein>
    <submittedName>
        <fullName evidence="3">Transmembrane serine/threonine-protein kinase</fullName>
    </submittedName>
</protein>
<keyword evidence="3" id="KW-0472">Membrane</keyword>
<dbReference type="GO" id="GO:0016301">
    <property type="term" value="F:kinase activity"/>
    <property type="evidence" value="ECO:0007669"/>
    <property type="project" value="UniProtKB-KW"/>
</dbReference>
<feature type="chain" id="PRO_5038684129" evidence="1">
    <location>
        <begin position="23"/>
        <end position="234"/>
    </location>
</feature>
<comment type="caution">
    <text evidence="3">The sequence shown here is derived from an EMBL/GenBank/DDBJ whole genome shotgun (WGS) entry which is preliminary data.</text>
</comment>
<feature type="signal peptide" evidence="1">
    <location>
        <begin position="1"/>
        <end position="22"/>
    </location>
</feature>
<name>A0A124E7Q5_MYCTH</name>
<dbReference type="OrthoDB" id="4761399at2"/>
<accession>A0A124E7Q5</accession>
<gene>
    <name evidence="3" type="ORF">RMCT_0285</name>
</gene>
<dbReference type="STRING" id="1797.RMCT_0285"/>
<sequence length="234" mass="25011">MTKLTRRILGGCAAAVVVLTGAACTHSVEGSAVYAPEVPRDDLPLVKIAELRDLIPTADEARTVVEAPNLIYLLAYTKPDSLPPDMLSEPECASAVIPNDASAYRGSGYAAVYGRLADDLRSHRISTGVAAFAGAQEAHEWVTQQVDRWRDCTDRTLTISLNGQELQWKTSGPTRAEGVHVLLRRQEGTDYACSRGVAARSNVAADVLVCGRNPEAVNPQAGKLANLMLSKIGD</sequence>
<reference evidence="3 4" key="1">
    <citation type="journal article" date="2016" name="Genome Announc.">
        <title>Draft Genome Sequences of Five Rapidly Growing Mycobacterium Species, M. thermoresistibile, M. fortuitum subsp. acetamidolyticum, M. canariasense, M. brisbanense, and M. novocastrense.</title>
        <authorList>
            <person name="Katahira K."/>
            <person name="Ogura Y."/>
            <person name="Gotoh Y."/>
            <person name="Hayashi T."/>
        </authorList>
    </citation>
    <scope>NUCLEOTIDE SEQUENCE [LARGE SCALE GENOMIC DNA]</scope>
    <source>
        <strain evidence="3 4">JCM6362</strain>
    </source>
</reference>
<dbReference type="EMBL" id="BCTB01000002">
    <property type="protein sequence ID" value="GAT13314.1"/>
    <property type="molecule type" value="Genomic_DNA"/>
</dbReference>
<dbReference type="Proteomes" id="UP000069654">
    <property type="component" value="Unassembled WGS sequence"/>
</dbReference>
<keyword evidence="3" id="KW-0812">Transmembrane</keyword>
<dbReference type="InterPro" id="IPR038232">
    <property type="entry name" value="PknH-like_Extracell_sf"/>
</dbReference>
<keyword evidence="3" id="KW-0808">Transferase</keyword>
<keyword evidence="1" id="KW-0732">Signal</keyword>
<dbReference type="Gene3D" id="3.40.1000.70">
    <property type="entry name" value="PknH-like extracellular domain"/>
    <property type="match status" value="1"/>
</dbReference>
<evidence type="ECO:0000313" key="3">
    <source>
        <dbReference type="EMBL" id="GAT13314.1"/>
    </source>
</evidence>
<dbReference type="Pfam" id="PF14032">
    <property type="entry name" value="PknH_C"/>
    <property type="match status" value="1"/>
</dbReference>
<evidence type="ECO:0000259" key="2">
    <source>
        <dbReference type="Pfam" id="PF14032"/>
    </source>
</evidence>
<feature type="domain" description="PknH-like extracellular" evidence="2">
    <location>
        <begin position="49"/>
        <end position="231"/>
    </location>
</feature>
<keyword evidence="3" id="KW-0418">Kinase</keyword>
<dbReference type="AlphaFoldDB" id="A0A124E7Q5"/>
<evidence type="ECO:0000256" key="1">
    <source>
        <dbReference type="SAM" id="SignalP"/>
    </source>
</evidence>
<dbReference type="RefSeq" id="WP_003927562.1">
    <property type="nucleotide sequence ID" value="NZ_BCTB01000002.1"/>
</dbReference>
<organism evidence="3 4">
    <name type="scientific">Mycolicibacterium thermoresistibile</name>
    <name type="common">Mycobacterium thermoresistibile</name>
    <dbReference type="NCBI Taxonomy" id="1797"/>
    <lineage>
        <taxon>Bacteria</taxon>
        <taxon>Bacillati</taxon>
        <taxon>Actinomycetota</taxon>
        <taxon>Actinomycetes</taxon>
        <taxon>Mycobacteriales</taxon>
        <taxon>Mycobacteriaceae</taxon>
        <taxon>Mycolicibacterium</taxon>
    </lineage>
</organism>
<evidence type="ECO:0000313" key="4">
    <source>
        <dbReference type="Proteomes" id="UP000069654"/>
    </source>
</evidence>
<reference evidence="4" key="2">
    <citation type="submission" date="2016-02" db="EMBL/GenBank/DDBJ databases">
        <title>Draft genome sequence of five rapidly growing Mycobacterium species.</title>
        <authorList>
            <person name="Katahira K."/>
            <person name="Gotou Y."/>
            <person name="Iida K."/>
            <person name="Ogura Y."/>
            <person name="Hayashi T."/>
        </authorList>
    </citation>
    <scope>NUCLEOTIDE SEQUENCE [LARGE SCALE GENOMIC DNA]</scope>
    <source>
        <strain evidence="4">JCM6362</strain>
    </source>
</reference>
<dbReference type="PROSITE" id="PS51257">
    <property type="entry name" value="PROKAR_LIPOPROTEIN"/>
    <property type="match status" value="1"/>
</dbReference>
<dbReference type="InterPro" id="IPR026954">
    <property type="entry name" value="PknH-like_Extracell"/>
</dbReference>